<dbReference type="EMBL" id="ADLD01000013">
    <property type="protein sequence ID" value="EHB91297.1"/>
    <property type="molecule type" value="Genomic_DNA"/>
</dbReference>
<dbReference type="SUPFAM" id="SSF52266">
    <property type="entry name" value="SGNH hydrolase"/>
    <property type="match status" value="1"/>
</dbReference>
<comment type="caution">
    <text evidence="3">The sequence shown here is derived from an EMBL/GenBank/DDBJ whole genome shotgun (WGS) entry which is preliminary data.</text>
</comment>
<dbReference type="InterPro" id="IPR032616">
    <property type="entry name" value="DUF4886"/>
</dbReference>
<feature type="chain" id="PRO_5003477848" description="DUF4886 domain-containing protein" evidence="1">
    <location>
        <begin position="30"/>
        <end position="287"/>
    </location>
</feature>
<name>G5H9N1_9BACT</name>
<dbReference type="AlphaFoldDB" id="G5H9N1"/>
<dbReference type="Gene3D" id="3.40.50.1110">
    <property type="entry name" value="SGNH hydrolase"/>
    <property type="match status" value="1"/>
</dbReference>
<evidence type="ECO:0000259" key="2">
    <source>
        <dbReference type="Pfam" id="PF16227"/>
    </source>
</evidence>
<evidence type="ECO:0000313" key="4">
    <source>
        <dbReference type="Proteomes" id="UP000006008"/>
    </source>
</evidence>
<dbReference type="GO" id="GO:0016788">
    <property type="term" value="F:hydrolase activity, acting on ester bonds"/>
    <property type="evidence" value="ECO:0007669"/>
    <property type="project" value="UniProtKB-ARBA"/>
</dbReference>
<dbReference type="Pfam" id="PF16227">
    <property type="entry name" value="DUF4886"/>
    <property type="match status" value="1"/>
</dbReference>
<keyword evidence="4" id="KW-1185">Reference proteome</keyword>
<keyword evidence="1" id="KW-0732">Signal</keyword>
<feature type="domain" description="DUF4886" evidence="2">
    <location>
        <begin position="38"/>
        <end position="276"/>
    </location>
</feature>
<dbReference type="InterPro" id="IPR036514">
    <property type="entry name" value="SGNH_hydro_sf"/>
</dbReference>
<evidence type="ECO:0000313" key="3">
    <source>
        <dbReference type="EMBL" id="EHB91297.1"/>
    </source>
</evidence>
<dbReference type="OrthoDB" id="265974at2"/>
<organism evidence="3 4">
    <name type="scientific">Alistipes indistinctus YIT 12060</name>
    <dbReference type="NCBI Taxonomy" id="742725"/>
    <lineage>
        <taxon>Bacteria</taxon>
        <taxon>Pseudomonadati</taxon>
        <taxon>Bacteroidota</taxon>
        <taxon>Bacteroidia</taxon>
        <taxon>Bacteroidales</taxon>
        <taxon>Rikenellaceae</taxon>
        <taxon>Alistipes</taxon>
    </lineage>
</organism>
<feature type="signal peptide" evidence="1">
    <location>
        <begin position="1"/>
        <end position="29"/>
    </location>
</feature>
<dbReference type="HOGENOM" id="CLU_081284_0_0_10"/>
<dbReference type="eggNOG" id="ENOG502Z83M">
    <property type="taxonomic scope" value="Bacteria"/>
</dbReference>
<dbReference type="STRING" id="742725.HMPREF9450_01346"/>
<dbReference type="PATRIC" id="fig|742725.3.peg.1424"/>
<reference evidence="3 4" key="1">
    <citation type="submission" date="2011-08" db="EMBL/GenBank/DDBJ databases">
        <title>The Genome Sequence of Alistipes indistinctus YIT 12060.</title>
        <authorList>
            <consortium name="The Broad Institute Genome Sequencing Platform"/>
            <person name="Earl A."/>
            <person name="Ward D."/>
            <person name="Feldgarden M."/>
            <person name="Gevers D."/>
            <person name="Morotomi M."/>
            <person name="Young S.K."/>
            <person name="Zeng Q."/>
            <person name="Gargeya S."/>
            <person name="Fitzgerald M."/>
            <person name="Haas B."/>
            <person name="Abouelleil A."/>
            <person name="Alvarado L."/>
            <person name="Arachchi H.M."/>
            <person name="Berlin A."/>
            <person name="Brown A."/>
            <person name="Chapman S.B."/>
            <person name="Chen Z."/>
            <person name="Dunbar C."/>
            <person name="Freedman E."/>
            <person name="Gearin G."/>
            <person name="Gellesch M."/>
            <person name="Goldberg J."/>
            <person name="Griggs A."/>
            <person name="Gujja S."/>
            <person name="Heiman D."/>
            <person name="Howarth C."/>
            <person name="Larson L."/>
            <person name="Lui A."/>
            <person name="MacDonald P.J.P."/>
            <person name="Montmayeur A."/>
            <person name="Murphy C."/>
            <person name="Neiman D."/>
            <person name="Pearson M."/>
            <person name="Priest M."/>
            <person name="Roberts A."/>
            <person name="Saif S."/>
            <person name="Shea T."/>
            <person name="Shenoy N."/>
            <person name="Sisk P."/>
            <person name="Stolte C."/>
            <person name="Sykes S."/>
            <person name="Wortman J."/>
            <person name="Nusbaum C."/>
            <person name="Birren B."/>
        </authorList>
    </citation>
    <scope>NUCLEOTIDE SEQUENCE [LARGE SCALE GENOMIC DNA]</scope>
    <source>
        <strain evidence="3 4">YIT 12060</strain>
    </source>
</reference>
<protein>
    <recommendedName>
        <fullName evidence="2">DUF4886 domain-containing protein</fullName>
    </recommendedName>
</protein>
<sequence>MKPNRLNRFSLLCSLICYLIVCCPPTLTAQQQPREVVRILAVGNSFSDDGVEYLDELAKAAGIRLIVGNLYIGGCSLERHWENVSKGLPAYDYRKNCEGVQSNTPKTSLLSALQDEPWDYITVQQVSQNSGLYDTYYPFMPSLLQYLRTHATNPGVRFAIHQVWAYACDSNHSGFANYDNDQSRMYREIVKTVNRVSRKEHIPIVIPSGTAIQTGRNLMGDRMTRDGFHLDYGLGRYIAACTWYETFFGPVEGNPFHPESVSPREAALGQRIAHTALQHPDEPGVLK</sequence>
<evidence type="ECO:0000256" key="1">
    <source>
        <dbReference type="SAM" id="SignalP"/>
    </source>
</evidence>
<accession>G5H9N1</accession>
<dbReference type="Proteomes" id="UP000006008">
    <property type="component" value="Unassembled WGS sequence"/>
</dbReference>
<proteinExistence type="predicted"/>
<gene>
    <name evidence="3" type="ORF">HMPREF9450_01346</name>
</gene>